<name>A0A2M3ZVF3_9DIPT</name>
<reference evidence="2" key="1">
    <citation type="submission" date="2018-01" db="EMBL/GenBank/DDBJ databases">
        <title>An insight into the sialome of Amazonian anophelines.</title>
        <authorList>
            <person name="Ribeiro J.M."/>
            <person name="Scarpassa V."/>
            <person name="Calvo E."/>
        </authorList>
    </citation>
    <scope>NUCLEOTIDE SEQUENCE</scope>
    <source>
        <tissue evidence="2">Salivary glands</tissue>
    </source>
</reference>
<accession>A0A2M3ZVF3</accession>
<feature type="chain" id="PRO_5014707961" evidence="1">
    <location>
        <begin position="21"/>
        <end position="66"/>
    </location>
</feature>
<sequence length="66" mass="7884">MRPLSLSWWILSLSWWTCKRFPVSELCRFSSLFINLQPDPLLCQCRSARPEEFKCGEPGRMQQQQH</sequence>
<protein>
    <submittedName>
        <fullName evidence="2">Putative secreted peptide</fullName>
    </submittedName>
</protein>
<feature type="signal peptide" evidence="1">
    <location>
        <begin position="1"/>
        <end position="20"/>
    </location>
</feature>
<evidence type="ECO:0000313" key="2">
    <source>
        <dbReference type="EMBL" id="MBW32523.1"/>
    </source>
</evidence>
<proteinExistence type="predicted"/>
<organism evidence="2">
    <name type="scientific">Anopheles braziliensis</name>
    <dbReference type="NCBI Taxonomy" id="58242"/>
    <lineage>
        <taxon>Eukaryota</taxon>
        <taxon>Metazoa</taxon>
        <taxon>Ecdysozoa</taxon>
        <taxon>Arthropoda</taxon>
        <taxon>Hexapoda</taxon>
        <taxon>Insecta</taxon>
        <taxon>Pterygota</taxon>
        <taxon>Neoptera</taxon>
        <taxon>Endopterygota</taxon>
        <taxon>Diptera</taxon>
        <taxon>Nematocera</taxon>
        <taxon>Culicoidea</taxon>
        <taxon>Culicidae</taxon>
        <taxon>Anophelinae</taxon>
        <taxon>Anopheles</taxon>
    </lineage>
</organism>
<keyword evidence="1" id="KW-0732">Signal</keyword>
<evidence type="ECO:0000256" key="1">
    <source>
        <dbReference type="SAM" id="SignalP"/>
    </source>
</evidence>
<dbReference type="EMBL" id="GGFM01011772">
    <property type="protein sequence ID" value="MBW32523.1"/>
    <property type="molecule type" value="Transcribed_RNA"/>
</dbReference>
<dbReference type="AlphaFoldDB" id="A0A2M3ZVF3"/>